<dbReference type="PROSITE" id="PS00108">
    <property type="entry name" value="PROTEIN_KINASE_ST"/>
    <property type="match status" value="1"/>
</dbReference>
<dbReference type="AlphaFoldDB" id="A0A6C0J0A3"/>
<dbReference type="PROSITE" id="PS50011">
    <property type="entry name" value="PROTEIN_KINASE_DOM"/>
    <property type="match status" value="1"/>
</dbReference>
<organism evidence="2">
    <name type="scientific">viral metagenome</name>
    <dbReference type="NCBI Taxonomy" id="1070528"/>
    <lineage>
        <taxon>unclassified sequences</taxon>
        <taxon>metagenomes</taxon>
        <taxon>organismal metagenomes</taxon>
    </lineage>
</organism>
<proteinExistence type="predicted"/>
<dbReference type="SMART" id="SM00220">
    <property type="entry name" value="S_TKc"/>
    <property type="match status" value="1"/>
</dbReference>
<dbReference type="Gene3D" id="3.30.200.20">
    <property type="entry name" value="Phosphorylase Kinase, domain 1"/>
    <property type="match status" value="1"/>
</dbReference>
<reference evidence="2" key="1">
    <citation type="journal article" date="2020" name="Nature">
        <title>Giant virus diversity and host interactions through global metagenomics.</title>
        <authorList>
            <person name="Schulz F."/>
            <person name="Roux S."/>
            <person name="Paez-Espino D."/>
            <person name="Jungbluth S."/>
            <person name="Walsh D.A."/>
            <person name="Denef V.J."/>
            <person name="McMahon K.D."/>
            <person name="Konstantinidis K.T."/>
            <person name="Eloe-Fadrosh E.A."/>
            <person name="Kyrpides N.C."/>
            <person name="Woyke T."/>
        </authorList>
    </citation>
    <scope>NUCLEOTIDE SEQUENCE</scope>
    <source>
        <strain evidence="2">GVMAG-M-3300025676-16</strain>
    </source>
</reference>
<dbReference type="Gene3D" id="1.10.510.10">
    <property type="entry name" value="Transferase(Phosphotransferase) domain 1"/>
    <property type="match status" value="1"/>
</dbReference>
<dbReference type="InterPro" id="IPR053235">
    <property type="entry name" value="Ser_Thr_kinase"/>
</dbReference>
<dbReference type="GO" id="GO:0005737">
    <property type="term" value="C:cytoplasm"/>
    <property type="evidence" value="ECO:0007669"/>
    <property type="project" value="TreeGrafter"/>
</dbReference>
<sequence length="355" mass="41447">MTLTPSQFKIQKELGNGTFSNVYEVDLNGNKKAFKSFKVNLENLDIEILRELSLLGILKHKPISIPIVTAKNFVYERNDTELTIGYIMDIYQYDLTQCIINKNLNYNNKLGICNDLLKGLYFLHSNKIIHRDIKPDNIFLDKNNTAYLGDYSLSKVFSSNYKNETHTSLIATKTYRAPEVVYGKGYNHKVDIWSLGVCLFELYHDELLKFNTDIETLCYLENSCKKMINNDLLTIIIKKSLIKSHIRRLNLKKALEMKGFNNNIADLKQISKKCWEISSNYNITEDIEEMAENFEIEKKITKELAQKIINKLDCDSHTSISLASKFYETEPMYDEREDVKEYFSIFQQLDFNLYI</sequence>
<dbReference type="CDD" id="cd00180">
    <property type="entry name" value="PKc"/>
    <property type="match status" value="1"/>
</dbReference>
<dbReference type="Pfam" id="PF00069">
    <property type="entry name" value="Pkinase"/>
    <property type="match status" value="1"/>
</dbReference>
<dbReference type="InterPro" id="IPR008271">
    <property type="entry name" value="Ser/Thr_kinase_AS"/>
</dbReference>
<evidence type="ECO:0000313" key="2">
    <source>
        <dbReference type="EMBL" id="QHT98752.1"/>
    </source>
</evidence>
<accession>A0A6C0J0A3</accession>
<dbReference type="InterPro" id="IPR011009">
    <property type="entry name" value="Kinase-like_dom_sf"/>
</dbReference>
<dbReference type="PANTHER" id="PTHR24361">
    <property type="entry name" value="MITOGEN-ACTIVATED KINASE KINASE KINASE"/>
    <property type="match status" value="1"/>
</dbReference>
<protein>
    <recommendedName>
        <fullName evidence="1">Protein kinase domain-containing protein</fullName>
    </recommendedName>
</protein>
<dbReference type="GO" id="GO:0005524">
    <property type="term" value="F:ATP binding"/>
    <property type="evidence" value="ECO:0007669"/>
    <property type="project" value="InterPro"/>
</dbReference>
<dbReference type="SUPFAM" id="SSF56112">
    <property type="entry name" value="Protein kinase-like (PK-like)"/>
    <property type="match status" value="1"/>
</dbReference>
<dbReference type="EMBL" id="MN740295">
    <property type="protein sequence ID" value="QHT98752.1"/>
    <property type="molecule type" value="Genomic_DNA"/>
</dbReference>
<dbReference type="InterPro" id="IPR000719">
    <property type="entry name" value="Prot_kinase_dom"/>
</dbReference>
<feature type="domain" description="Protein kinase" evidence="1">
    <location>
        <begin position="8"/>
        <end position="260"/>
    </location>
</feature>
<name>A0A6C0J0A3_9ZZZZ</name>
<dbReference type="GO" id="GO:0004674">
    <property type="term" value="F:protein serine/threonine kinase activity"/>
    <property type="evidence" value="ECO:0007669"/>
    <property type="project" value="TreeGrafter"/>
</dbReference>
<evidence type="ECO:0000259" key="1">
    <source>
        <dbReference type="PROSITE" id="PS50011"/>
    </source>
</evidence>